<dbReference type="AlphaFoldDB" id="A0AA44IGI6"/>
<dbReference type="RefSeq" id="WP_168931542.1">
    <property type="nucleotide sequence ID" value="NZ_JABAFD010000002.1"/>
</dbReference>
<organism evidence="1 2">
    <name type="scientific">Paraclostridium bifermentans</name>
    <name type="common">Clostridium bifermentans</name>
    <dbReference type="NCBI Taxonomy" id="1490"/>
    <lineage>
        <taxon>Bacteria</taxon>
        <taxon>Bacillati</taxon>
        <taxon>Bacillota</taxon>
        <taxon>Clostridia</taxon>
        <taxon>Peptostreptococcales</taxon>
        <taxon>Peptostreptococcaceae</taxon>
        <taxon>Paraclostridium</taxon>
    </lineage>
</organism>
<protein>
    <submittedName>
        <fullName evidence="1">Uncharacterized protein</fullName>
    </submittedName>
</protein>
<proteinExistence type="predicted"/>
<sequence>MKIYMSYNKDTLKFDGFHLEDKYSLKIPEPNISIDFEMWEYLRSIPEDFKLKKDLTAKDFYTIEDKEIIEIIPFEYEDSKPSRVDLLEKENANLLQESLKKDIEIKDLNTNLAQTTLSLVDKDIKIKDLQKDVANLILQTLGGN</sequence>
<evidence type="ECO:0000313" key="1">
    <source>
        <dbReference type="EMBL" id="NME08980.1"/>
    </source>
</evidence>
<accession>A0AA44IGI6</accession>
<dbReference type="EMBL" id="JABAFD010000002">
    <property type="protein sequence ID" value="NME08980.1"/>
    <property type="molecule type" value="Genomic_DNA"/>
</dbReference>
<comment type="caution">
    <text evidence="1">The sequence shown here is derived from an EMBL/GenBank/DDBJ whole genome shotgun (WGS) entry which is preliminary data.</text>
</comment>
<name>A0AA44IGI6_PARBF</name>
<gene>
    <name evidence="1" type="ORF">HF875_05580</name>
</gene>
<evidence type="ECO:0000313" key="2">
    <source>
        <dbReference type="Proteomes" id="UP000573963"/>
    </source>
</evidence>
<dbReference type="Proteomes" id="UP000573963">
    <property type="component" value="Unassembled WGS sequence"/>
</dbReference>
<reference evidence="1 2" key="1">
    <citation type="submission" date="2020-04" db="EMBL/GenBank/DDBJ databases">
        <authorList>
            <person name="Hitch T.C.A."/>
            <person name="Wylensek D."/>
            <person name="Clavel T."/>
        </authorList>
    </citation>
    <scope>NUCLEOTIDE SEQUENCE [LARGE SCALE GENOMIC DNA]</scope>
    <source>
        <strain evidence="1 2">Med78_4-601-WT-2</strain>
    </source>
</reference>